<keyword evidence="2 6" id="KW-0949">S-adenosyl-L-methionine</keyword>
<dbReference type="InterPro" id="IPR058240">
    <property type="entry name" value="rSAM_sf"/>
</dbReference>
<dbReference type="PROSITE" id="PS01278">
    <property type="entry name" value="MTTASE_RADICAL"/>
    <property type="match status" value="1"/>
</dbReference>
<dbReference type="EMBL" id="JAHLFN010000040">
    <property type="protein sequence ID" value="MBU3842256.1"/>
    <property type="molecule type" value="Genomic_DNA"/>
</dbReference>
<evidence type="ECO:0000313" key="10">
    <source>
        <dbReference type="Proteomes" id="UP000724657"/>
    </source>
</evidence>
<dbReference type="GO" id="GO:0005506">
    <property type="term" value="F:iron ion binding"/>
    <property type="evidence" value="ECO:0007669"/>
    <property type="project" value="UniProtKB-UniRule"/>
</dbReference>
<dbReference type="SFLD" id="SFLDG01082">
    <property type="entry name" value="B12-binding_domain_containing"/>
    <property type="match status" value="1"/>
</dbReference>
<comment type="cofactor">
    <cofactor evidence="6">
        <name>[4Fe-4S] cluster</name>
        <dbReference type="ChEBI" id="CHEBI:49883"/>
    </cofactor>
    <text evidence="6">Binds 1 [4Fe-4S] cluster. The cluster is coordinated with 3 cysteines and an exchangeable S-adenosyl-L-methionine.</text>
</comment>
<dbReference type="InterPro" id="IPR023404">
    <property type="entry name" value="rSAM_horseshoe"/>
</dbReference>
<dbReference type="InterPro" id="IPR020612">
    <property type="entry name" value="Methylthiotransferase_CS"/>
</dbReference>
<accession>A0A9E2KYY6</accession>
<feature type="binding site" evidence="6">
    <location>
        <position position="302"/>
    </location>
    <ligand>
        <name>[4Fe-4S] cluster</name>
        <dbReference type="ChEBI" id="CHEBI:49883"/>
        <note>4Fe-4S-S-AdoMet</note>
    </ligand>
</feature>
<feature type="domain" description="Radical SAM core" evidence="8">
    <location>
        <begin position="288"/>
        <end position="561"/>
    </location>
</feature>
<dbReference type="InterPro" id="IPR022946">
    <property type="entry name" value="UPF0313"/>
</dbReference>
<dbReference type="GO" id="GO:0003824">
    <property type="term" value="F:catalytic activity"/>
    <property type="evidence" value="ECO:0007669"/>
    <property type="project" value="InterPro"/>
</dbReference>
<evidence type="ECO:0000256" key="5">
    <source>
        <dbReference type="ARBA" id="ARBA00023014"/>
    </source>
</evidence>
<feature type="region of interest" description="Disordered" evidence="7">
    <location>
        <begin position="546"/>
        <end position="601"/>
    </location>
</feature>
<evidence type="ECO:0000256" key="6">
    <source>
        <dbReference type="HAMAP-Rule" id="MF_01251"/>
    </source>
</evidence>
<evidence type="ECO:0000256" key="4">
    <source>
        <dbReference type="ARBA" id="ARBA00023004"/>
    </source>
</evidence>
<gene>
    <name evidence="9" type="ORF">IAA47_04630</name>
</gene>
<evidence type="ECO:0000256" key="2">
    <source>
        <dbReference type="ARBA" id="ARBA00022691"/>
    </source>
</evidence>
<proteinExistence type="inferred from homology"/>
<evidence type="ECO:0000256" key="3">
    <source>
        <dbReference type="ARBA" id="ARBA00022723"/>
    </source>
</evidence>
<feature type="binding site" evidence="6">
    <location>
        <position position="306"/>
    </location>
    <ligand>
        <name>[4Fe-4S] cluster</name>
        <dbReference type="ChEBI" id="CHEBI:49883"/>
        <note>4Fe-4S-S-AdoMet</note>
    </ligand>
</feature>
<dbReference type="Pfam" id="PF08497">
    <property type="entry name" value="Radical_SAM_N"/>
    <property type="match status" value="1"/>
</dbReference>
<evidence type="ECO:0000259" key="8">
    <source>
        <dbReference type="PROSITE" id="PS51918"/>
    </source>
</evidence>
<organism evidence="9 10">
    <name type="scientific">Candidatus Fusobacterium pullicola</name>
    <dbReference type="NCBI Taxonomy" id="2838601"/>
    <lineage>
        <taxon>Bacteria</taxon>
        <taxon>Fusobacteriati</taxon>
        <taxon>Fusobacteriota</taxon>
        <taxon>Fusobacteriia</taxon>
        <taxon>Fusobacteriales</taxon>
        <taxon>Fusobacteriaceae</taxon>
        <taxon>Fusobacterium</taxon>
    </lineage>
</organism>
<keyword evidence="5 6" id="KW-0411">Iron-sulfur</keyword>
<dbReference type="Proteomes" id="UP000724657">
    <property type="component" value="Unassembled WGS sequence"/>
</dbReference>
<sequence length="601" mass="69006">MFLPTTMEEVRKLGWEELDIILVSGDTYIDSSYNGSAVIGKWLLKHGFKVGIIAQPDINSDEDIKRLGVPKLYWAISGGCVDSMVANYTATKKKRKQDDFTPGGENNRRPDRAVIAYTNLIKRYFKNYDIPIVISGIESSLRRITHYDYWSNSLRRPIIFDAKADILSYGMGEKSMLALARALKGGREWRGIRGLCYIAKDKNESYVELPSYEECVADKFKFIDAFNSFYLNCDPITAKGLCQKCGDRYLIQNPPSENFTSDELDEIYSMDFEREVHPYYRSIGEVRALDTIRNSVTTHRGCYGECNFCAIAIHQGRTVVSRSEDSIVEEIKEIASAPKFKGYISDVGGPTANMYQVECTKKLKLGACPDRRCLYPKKCPALKIDHSRQIELLRRLKKIDKIKKIFIASGIRYDMILDDSKCGQLYLEELVKDHVSGQMKIAPEHTEDKVLSLMGKDGKASLKEFKDRFYKVNEKYGLKQFLTYYLIAAHPGCDEKDMLDLKRFASAELKVNPEQVQIFTPTPSTYSTLMYYTEINPFTRKKMFVEKDNGRKQRQKDIVIPQEKSVKTKSESKSKTNDKPNSKKTNFKQVKKNFNNKEKKR</sequence>
<dbReference type="InterPro" id="IPR006638">
    <property type="entry name" value="Elp3/MiaA/NifB-like_rSAM"/>
</dbReference>
<feature type="compositionally biased region" description="Basic and acidic residues" evidence="7">
    <location>
        <begin position="546"/>
        <end position="557"/>
    </location>
</feature>
<feature type="compositionally biased region" description="Basic and acidic residues" evidence="7">
    <location>
        <begin position="564"/>
        <end position="581"/>
    </location>
</feature>
<dbReference type="PANTHER" id="PTHR32331:SF0">
    <property type="entry name" value="UPF0313 PROTEIN YGIQ"/>
    <property type="match status" value="1"/>
</dbReference>
<protein>
    <submittedName>
        <fullName evidence="9">YgiQ family radical SAM protein</fullName>
    </submittedName>
</protein>
<name>A0A9E2KYY6_9FUSO</name>
<dbReference type="HAMAP" id="MF_01251">
    <property type="entry name" value="UPF0313"/>
    <property type="match status" value="1"/>
</dbReference>
<feature type="binding site" evidence="6">
    <location>
        <position position="309"/>
    </location>
    <ligand>
        <name>[4Fe-4S] cluster</name>
        <dbReference type="ChEBI" id="CHEBI:49883"/>
        <note>4Fe-4S-S-AdoMet</note>
    </ligand>
</feature>
<dbReference type="AlphaFoldDB" id="A0A9E2KYY6"/>
<evidence type="ECO:0000256" key="1">
    <source>
        <dbReference type="ARBA" id="ARBA00022485"/>
    </source>
</evidence>
<dbReference type="InterPro" id="IPR007197">
    <property type="entry name" value="rSAM"/>
</dbReference>
<comment type="similarity">
    <text evidence="6">Belongs to the UPF0313 family.</text>
</comment>
<dbReference type="SFLD" id="SFLDG01069">
    <property type="entry name" value="UPF0313"/>
    <property type="match status" value="1"/>
</dbReference>
<evidence type="ECO:0000256" key="7">
    <source>
        <dbReference type="SAM" id="MobiDB-lite"/>
    </source>
</evidence>
<dbReference type="Gene3D" id="3.80.30.20">
    <property type="entry name" value="tm_1862 like domain"/>
    <property type="match status" value="1"/>
</dbReference>
<dbReference type="PROSITE" id="PS51918">
    <property type="entry name" value="RADICAL_SAM"/>
    <property type="match status" value="1"/>
</dbReference>
<dbReference type="PANTHER" id="PTHR32331">
    <property type="entry name" value="UPF0313 PROTEIN YGIQ"/>
    <property type="match status" value="1"/>
</dbReference>
<dbReference type="SUPFAM" id="SSF102114">
    <property type="entry name" value="Radical SAM enzymes"/>
    <property type="match status" value="1"/>
</dbReference>
<dbReference type="SMART" id="SM00729">
    <property type="entry name" value="Elp3"/>
    <property type="match status" value="1"/>
</dbReference>
<dbReference type="NCBIfam" id="TIGR03904">
    <property type="entry name" value="SAM_YgiQ"/>
    <property type="match status" value="1"/>
</dbReference>
<keyword evidence="3 6" id="KW-0479">Metal-binding</keyword>
<comment type="caution">
    <text evidence="9">The sequence shown here is derived from an EMBL/GenBank/DDBJ whole genome shotgun (WGS) entry which is preliminary data.</text>
</comment>
<keyword evidence="1 6" id="KW-0004">4Fe-4S</keyword>
<evidence type="ECO:0000313" key="9">
    <source>
        <dbReference type="EMBL" id="MBU3842256.1"/>
    </source>
</evidence>
<reference evidence="9" key="1">
    <citation type="journal article" date="2021" name="PeerJ">
        <title>Extensive microbial diversity within the chicken gut microbiome revealed by metagenomics and culture.</title>
        <authorList>
            <person name="Gilroy R."/>
            <person name="Ravi A."/>
            <person name="Getino M."/>
            <person name="Pursley I."/>
            <person name="Horton D.L."/>
            <person name="Alikhan N.F."/>
            <person name="Baker D."/>
            <person name="Gharbi K."/>
            <person name="Hall N."/>
            <person name="Watson M."/>
            <person name="Adriaenssens E.M."/>
            <person name="Foster-Nyarko E."/>
            <person name="Jarju S."/>
            <person name="Secka A."/>
            <person name="Antonio M."/>
            <person name="Oren A."/>
            <person name="Chaudhuri R.R."/>
            <person name="La Ragione R."/>
            <person name="Hildebrand F."/>
            <person name="Pallen M.J."/>
        </authorList>
    </citation>
    <scope>NUCLEOTIDE SEQUENCE</scope>
    <source>
        <strain evidence="9">A6-441</strain>
    </source>
</reference>
<dbReference type="GO" id="GO:0051539">
    <property type="term" value="F:4 iron, 4 sulfur cluster binding"/>
    <property type="evidence" value="ECO:0007669"/>
    <property type="project" value="UniProtKB-KW"/>
</dbReference>
<dbReference type="SFLD" id="SFLDS00029">
    <property type="entry name" value="Radical_SAM"/>
    <property type="match status" value="1"/>
</dbReference>
<dbReference type="InterPro" id="IPR013704">
    <property type="entry name" value="UPF0313_N"/>
</dbReference>
<reference evidence="9" key="2">
    <citation type="submission" date="2021-04" db="EMBL/GenBank/DDBJ databases">
        <authorList>
            <person name="Gilroy R."/>
        </authorList>
    </citation>
    <scope>NUCLEOTIDE SEQUENCE</scope>
    <source>
        <strain evidence="9">A6-441</strain>
    </source>
</reference>
<dbReference type="Pfam" id="PF04055">
    <property type="entry name" value="Radical_SAM"/>
    <property type="match status" value="1"/>
</dbReference>
<keyword evidence="4 6" id="KW-0408">Iron</keyword>